<dbReference type="InterPro" id="IPR000326">
    <property type="entry name" value="PAP2/HPO"/>
</dbReference>
<feature type="transmembrane region" description="Helical" evidence="1">
    <location>
        <begin position="12"/>
        <end position="35"/>
    </location>
</feature>
<proteinExistence type="predicted"/>
<comment type="caution">
    <text evidence="3">The sequence shown here is derived from an EMBL/GenBank/DDBJ whole genome shotgun (WGS) entry which is preliminary data.</text>
</comment>
<dbReference type="Proteomes" id="UP001596507">
    <property type="component" value="Unassembled WGS sequence"/>
</dbReference>
<dbReference type="RefSeq" id="WP_262872916.1">
    <property type="nucleotide sequence ID" value="NZ_BAABKW010000005.1"/>
</dbReference>
<accession>A0ABW2HC17</accession>
<feature type="transmembrane region" description="Helical" evidence="1">
    <location>
        <begin position="55"/>
        <end position="84"/>
    </location>
</feature>
<feature type="transmembrane region" description="Helical" evidence="1">
    <location>
        <begin position="91"/>
        <end position="110"/>
    </location>
</feature>
<dbReference type="EMBL" id="JBHTBE010000001">
    <property type="protein sequence ID" value="MFC7267996.1"/>
    <property type="molecule type" value="Genomic_DNA"/>
</dbReference>
<evidence type="ECO:0000256" key="1">
    <source>
        <dbReference type="SAM" id="Phobius"/>
    </source>
</evidence>
<dbReference type="PANTHER" id="PTHR14969:SF13">
    <property type="entry name" value="AT30094P"/>
    <property type="match status" value="1"/>
</dbReference>
<dbReference type="SUPFAM" id="SSF48317">
    <property type="entry name" value="Acid phosphatase/Vanadium-dependent haloperoxidase"/>
    <property type="match status" value="1"/>
</dbReference>
<feature type="domain" description="Phosphatidic acid phosphatase type 2/haloperoxidase" evidence="2">
    <location>
        <begin position="91"/>
        <end position="196"/>
    </location>
</feature>
<evidence type="ECO:0000259" key="2">
    <source>
        <dbReference type="SMART" id="SM00014"/>
    </source>
</evidence>
<dbReference type="Pfam" id="PF01569">
    <property type="entry name" value="PAP2"/>
    <property type="match status" value="1"/>
</dbReference>
<dbReference type="CDD" id="cd03392">
    <property type="entry name" value="PAP2_like_2"/>
    <property type="match status" value="1"/>
</dbReference>
<evidence type="ECO:0000313" key="4">
    <source>
        <dbReference type="Proteomes" id="UP001596507"/>
    </source>
</evidence>
<dbReference type="InterPro" id="IPR036938">
    <property type="entry name" value="PAP2/HPO_sf"/>
</dbReference>
<evidence type="ECO:0000313" key="3">
    <source>
        <dbReference type="EMBL" id="MFC7267996.1"/>
    </source>
</evidence>
<keyword evidence="4" id="KW-1185">Reference proteome</keyword>
<keyword evidence="1" id="KW-1133">Transmembrane helix</keyword>
<feature type="transmembrane region" description="Helical" evidence="1">
    <location>
        <begin position="130"/>
        <end position="149"/>
    </location>
</feature>
<organism evidence="3 4">
    <name type="scientific">Microbacterium fluvii</name>
    <dbReference type="NCBI Taxonomy" id="415215"/>
    <lineage>
        <taxon>Bacteria</taxon>
        <taxon>Bacillati</taxon>
        <taxon>Actinomycetota</taxon>
        <taxon>Actinomycetes</taxon>
        <taxon>Micrococcales</taxon>
        <taxon>Microbacteriaceae</taxon>
        <taxon>Microbacterium</taxon>
    </lineage>
</organism>
<feature type="transmembrane region" description="Helical" evidence="1">
    <location>
        <begin position="185"/>
        <end position="204"/>
    </location>
</feature>
<protein>
    <submittedName>
        <fullName evidence="3">Phosphatase PAP2 family protein</fullName>
    </submittedName>
</protein>
<reference evidence="4" key="1">
    <citation type="journal article" date="2019" name="Int. J. Syst. Evol. Microbiol.">
        <title>The Global Catalogue of Microorganisms (GCM) 10K type strain sequencing project: providing services to taxonomists for standard genome sequencing and annotation.</title>
        <authorList>
            <consortium name="The Broad Institute Genomics Platform"/>
            <consortium name="The Broad Institute Genome Sequencing Center for Infectious Disease"/>
            <person name="Wu L."/>
            <person name="Ma J."/>
        </authorList>
    </citation>
    <scope>NUCLEOTIDE SEQUENCE [LARGE SCALE GENOMIC DNA]</scope>
    <source>
        <strain evidence="4">CGMCC 1.15772</strain>
    </source>
</reference>
<name>A0ABW2HC17_9MICO</name>
<dbReference type="PANTHER" id="PTHR14969">
    <property type="entry name" value="SPHINGOSINE-1-PHOSPHATE PHOSPHOHYDROLASE"/>
    <property type="match status" value="1"/>
</dbReference>
<dbReference type="Gene3D" id="1.20.144.10">
    <property type="entry name" value="Phosphatidic acid phosphatase type 2/haloperoxidase"/>
    <property type="match status" value="1"/>
</dbReference>
<gene>
    <name evidence="3" type="ORF">ACFQRL_03350</name>
</gene>
<feature type="transmembrane region" description="Helical" evidence="1">
    <location>
        <begin position="154"/>
        <end position="173"/>
    </location>
</feature>
<keyword evidence="1" id="KW-0812">Transmembrane</keyword>
<keyword evidence="1" id="KW-0472">Membrane</keyword>
<sequence length="218" mass="22647">MPPQPISFARPLWIGLGLLAAGVLLGVGIAVGLGAQPWAIDAWWQDLLAGARGPVLLAFAYGMDFLGGGWFAVWVVPLGGALALLIARRPWGALLFLLASMVSAGLVQVLKHAVGRARPEDMIVVSDYGSFPSGHVANAATLAVVLWMLFPRLWVAIAGAGWVVLMAFSRTYLGAHWLSDTVGGALVGAASALLVAAALAVPLAREDARVRPGAPSLE</sequence>
<dbReference type="SMART" id="SM00014">
    <property type="entry name" value="acidPPc"/>
    <property type="match status" value="1"/>
</dbReference>